<dbReference type="EMBL" id="QRUJ01000018">
    <property type="protein sequence ID" value="RGR52795.1"/>
    <property type="molecule type" value="Genomic_DNA"/>
</dbReference>
<evidence type="ECO:0000313" key="1">
    <source>
        <dbReference type="EMBL" id="RGR52795.1"/>
    </source>
</evidence>
<proteinExistence type="predicted"/>
<protein>
    <submittedName>
        <fullName evidence="1">Uncharacterized protein</fullName>
    </submittedName>
</protein>
<evidence type="ECO:0000313" key="2">
    <source>
        <dbReference type="Proteomes" id="UP000266066"/>
    </source>
</evidence>
<reference evidence="1 2" key="1">
    <citation type="submission" date="2018-08" db="EMBL/GenBank/DDBJ databases">
        <title>A genome reference for cultivated species of the human gut microbiota.</title>
        <authorList>
            <person name="Zou Y."/>
            <person name="Xue W."/>
            <person name="Luo G."/>
        </authorList>
    </citation>
    <scope>NUCLEOTIDE SEQUENCE [LARGE SCALE GENOMIC DNA]</scope>
    <source>
        <strain evidence="1 2">AF25-15</strain>
    </source>
</reference>
<gene>
    <name evidence="1" type="ORF">DWY38_13260</name>
</gene>
<sequence>MHGNFNIEATSRGEILVIFTDTYNKRSDVIKVTLNKLKVFLCQPSLYVGIPSETDVMLFQRQDI</sequence>
<comment type="caution">
    <text evidence="1">The sequence shown here is derived from an EMBL/GenBank/DDBJ whole genome shotgun (WGS) entry which is preliminary data.</text>
</comment>
<dbReference type="AlphaFoldDB" id="A0A395UV62"/>
<accession>A0A395UV62</accession>
<organism evidence="1 2">
    <name type="scientific">Agathobacter rectalis</name>
    <dbReference type="NCBI Taxonomy" id="39491"/>
    <lineage>
        <taxon>Bacteria</taxon>
        <taxon>Bacillati</taxon>
        <taxon>Bacillota</taxon>
        <taxon>Clostridia</taxon>
        <taxon>Lachnospirales</taxon>
        <taxon>Lachnospiraceae</taxon>
        <taxon>Agathobacter</taxon>
    </lineage>
</organism>
<dbReference type="Proteomes" id="UP000266066">
    <property type="component" value="Unassembled WGS sequence"/>
</dbReference>
<name>A0A395UV62_9FIRM</name>